<evidence type="ECO:0000313" key="2">
    <source>
        <dbReference type="EMBL" id="SVA05002.1"/>
    </source>
</evidence>
<dbReference type="InterPro" id="IPR043426">
    <property type="entry name" value="MltB-like"/>
</dbReference>
<dbReference type="InterPro" id="IPR031304">
    <property type="entry name" value="SLT_2"/>
</dbReference>
<dbReference type="AlphaFoldDB" id="A0A381SLS1"/>
<dbReference type="GO" id="GO:0008933">
    <property type="term" value="F:peptidoglycan lytic transglycosylase activity"/>
    <property type="evidence" value="ECO:0007669"/>
    <property type="project" value="TreeGrafter"/>
</dbReference>
<organism evidence="2">
    <name type="scientific">marine metagenome</name>
    <dbReference type="NCBI Taxonomy" id="408172"/>
    <lineage>
        <taxon>unclassified sequences</taxon>
        <taxon>metagenomes</taxon>
        <taxon>ecological metagenomes</taxon>
    </lineage>
</organism>
<dbReference type="Gene3D" id="1.10.8.350">
    <property type="entry name" value="Bacterial muramidase"/>
    <property type="match status" value="1"/>
</dbReference>
<dbReference type="PANTHER" id="PTHR30163:SF9">
    <property type="entry name" value="MEMBRANE-BOUND LYTIC MUREIN TRANSGLYCOSYLASE B"/>
    <property type="match status" value="1"/>
</dbReference>
<dbReference type="FunFam" id="1.10.8.350:FF:000001">
    <property type="entry name" value="Lytic murein transglycosylase B"/>
    <property type="match status" value="1"/>
</dbReference>
<dbReference type="Gene3D" id="1.10.530.10">
    <property type="match status" value="1"/>
</dbReference>
<feature type="domain" description="Transglycosylase SLT" evidence="1">
    <location>
        <begin position="21"/>
        <end position="313"/>
    </location>
</feature>
<gene>
    <name evidence="2" type="ORF">METZ01_LOCUS57856</name>
</gene>
<sequence>MGLVLISNSSEAWGNEKRQETTEKLVDELIIDHGFDEQYIKSIFAKVNYLPNLIDNISRPAEKTKTWPEYRAIFITPARIAAGAVFATQHKTLLNKASQETGVPVAVLLGILGVETSFGRNPGSDKVIDSLYTLTVGYPPRSAFFRQQLINLFYLAREQNIAIETVKGSYAGAMGAPQFIPSSYRTFAVDGDGDGLINLFDNWDDIVMSVANYLAANGWHIQEDIMVTANVADPSLSIASYASKSLKPKFTIAELHKAGVTFATSLDEQSPGQIIELEGNNIAKTYIGFHNFYVITTYNRNVMYALSVILLGQRIQSAIN</sequence>
<evidence type="ECO:0000259" key="1">
    <source>
        <dbReference type="Pfam" id="PF13406"/>
    </source>
</evidence>
<dbReference type="GO" id="GO:0009253">
    <property type="term" value="P:peptidoglycan catabolic process"/>
    <property type="evidence" value="ECO:0007669"/>
    <property type="project" value="TreeGrafter"/>
</dbReference>
<protein>
    <recommendedName>
        <fullName evidence="1">Transglycosylase SLT domain-containing protein</fullName>
    </recommendedName>
</protein>
<dbReference type="NCBIfam" id="TIGR02282">
    <property type="entry name" value="MltB"/>
    <property type="match status" value="1"/>
</dbReference>
<dbReference type="EMBL" id="UINC01003288">
    <property type="protein sequence ID" value="SVA05002.1"/>
    <property type="molecule type" value="Genomic_DNA"/>
</dbReference>
<dbReference type="Pfam" id="PF13406">
    <property type="entry name" value="SLT_2"/>
    <property type="match status" value="1"/>
</dbReference>
<dbReference type="InterPro" id="IPR011757">
    <property type="entry name" value="Lytic_transglycosylase_MltB"/>
</dbReference>
<reference evidence="2" key="1">
    <citation type="submission" date="2018-05" db="EMBL/GenBank/DDBJ databases">
        <authorList>
            <person name="Lanie J.A."/>
            <person name="Ng W.-L."/>
            <person name="Kazmierczak K.M."/>
            <person name="Andrzejewski T.M."/>
            <person name="Davidsen T.M."/>
            <person name="Wayne K.J."/>
            <person name="Tettelin H."/>
            <person name="Glass J.I."/>
            <person name="Rusch D."/>
            <person name="Podicherti R."/>
            <person name="Tsui H.-C.T."/>
            <person name="Winkler M.E."/>
        </authorList>
    </citation>
    <scope>NUCLEOTIDE SEQUENCE</scope>
</reference>
<dbReference type="CDD" id="cd13399">
    <property type="entry name" value="Slt35-like"/>
    <property type="match status" value="1"/>
</dbReference>
<dbReference type="InterPro" id="IPR023346">
    <property type="entry name" value="Lysozyme-like_dom_sf"/>
</dbReference>
<dbReference type="PANTHER" id="PTHR30163">
    <property type="entry name" value="MEMBRANE-BOUND LYTIC MUREIN TRANSGLYCOSYLASE B"/>
    <property type="match status" value="1"/>
</dbReference>
<proteinExistence type="predicted"/>
<accession>A0A381SLS1</accession>
<dbReference type="SUPFAM" id="SSF53955">
    <property type="entry name" value="Lysozyme-like"/>
    <property type="match status" value="1"/>
</dbReference>
<name>A0A381SLS1_9ZZZZ</name>